<gene>
    <name evidence="6" type="ORF">UR35_C0001G0134</name>
</gene>
<dbReference type="Gene3D" id="3.40.1190.10">
    <property type="entry name" value="Mur-like, catalytic domain"/>
    <property type="match status" value="1"/>
</dbReference>
<dbReference type="InterPro" id="IPR036615">
    <property type="entry name" value="Mur_ligase_C_dom_sf"/>
</dbReference>
<dbReference type="SUPFAM" id="SSF53623">
    <property type="entry name" value="MurD-like peptide ligases, catalytic domain"/>
    <property type="match status" value="1"/>
</dbReference>
<dbReference type="PANTHER" id="PTHR43024">
    <property type="entry name" value="UDP-N-ACETYLMURAMOYL-TRIPEPTIDE--D-ALANYL-D-ALANINE LIGASE"/>
    <property type="match status" value="1"/>
</dbReference>
<evidence type="ECO:0000256" key="2">
    <source>
        <dbReference type="ARBA" id="ARBA00022741"/>
    </source>
</evidence>
<dbReference type="STRING" id="1618566.UR35_C0001G0134"/>
<evidence type="ECO:0000259" key="5">
    <source>
        <dbReference type="Pfam" id="PF08245"/>
    </source>
</evidence>
<dbReference type="Pfam" id="PF08245">
    <property type="entry name" value="Mur_ligase_M"/>
    <property type="match status" value="1"/>
</dbReference>
<dbReference type="SUPFAM" id="SSF53244">
    <property type="entry name" value="MurD-like peptide ligases, peptide-binding domain"/>
    <property type="match status" value="1"/>
</dbReference>
<evidence type="ECO:0000256" key="1">
    <source>
        <dbReference type="ARBA" id="ARBA00022598"/>
    </source>
</evidence>
<accession>A0A0G0CQ88</accession>
<dbReference type="InterPro" id="IPR004101">
    <property type="entry name" value="Mur_ligase_C"/>
</dbReference>
<dbReference type="InterPro" id="IPR051046">
    <property type="entry name" value="MurCDEF_CellWall_CoF430Synth"/>
</dbReference>
<dbReference type="PANTHER" id="PTHR43024:SF1">
    <property type="entry name" value="UDP-N-ACETYLMURAMOYL-TRIPEPTIDE--D-ALANYL-D-ALANINE LIGASE"/>
    <property type="match status" value="1"/>
</dbReference>
<comment type="caution">
    <text evidence="6">The sequence shown here is derived from an EMBL/GenBank/DDBJ whole genome shotgun (WGS) entry which is preliminary data.</text>
</comment>
<evidence type="ECO:0000313" key="6">
    <source>
        <dbReference type="EMBL" id="KKP45537.1"/>
    </source>
</evidence>
<dbReference type="InterPro" id="IPR036565">
    <property type="entry name" value="Mur-like_cat_sf"/>
</dbReference>
<dbReference type="Pfam" id="PF02875">
    <property type="entry name" value="Mur_ligase_C"/>
    <property type="match status" value="1"/>
</dbReference>
<keyword evidence="2" id="KW-0547">Nucleotide-binding</keyword>
<organism evidence="6 7">
    <name type="scientific">Candidatus Woesebacteria bacterium GW2011_GWB1_33_22</name>
    <dbReference type="NCBI Taxonomy" id="1618566"/>
    <lineage>
        <taxon>Bacteria</taxon>
        <taxon>Candidatus Woeseibacteriota</taxon>
    </lineage>
</organism>
<evidence type="ECO:0000256" key="3">
    <source>
        <dbReference type="ARBA" id="ARBA00022840"/>
    </source>
</evidence>
<dbReference type="Gene3D" id="3.90.190.20">
    <property type="entry name" value="Mur ligase, C-terminal domain"/>
    <property type="match status" value="1"/>
</dbReference>
<dbReference type="AlphaFoldDB" id="A0A0G0CQ88"/>
<feature type="domain" description="Mur ligase central" evidence="5">
    <location>
        <begin position="59"/>
        <end position="185"/>
    </location>
</feature>
<dbReference type="GO" id="GO:0005524">
    <property type="term" value="F:ATP binding"/>
    <property type="evidence" value="ECO:0007669"/>
    <property type="project" value="UniProtKB-KW"/>
</dbReference>
<sequence length="355" mass="40898">MKRLLQIWVGKDLPLVHVKLNNGLKKLFYDLVLHPVKRRVAKIYVKFLQKFFKLTVVGITGSAGKTTTKEMIVNILKRVDNTVWSKDNIDPIFNIPTTILKCTPKTKYLVLEMGVEYPNEMDFYLWLVRPSIGVITNIFSTHTLFFGNEKGVFKEKSKLVKSTNIAILNSDDKYLYSLKDKIKANICWFKKDEDPILQNKNTARAVCEVLGIEKTLIEEGLSDYENPKHRLSMIKHKSGAYIFDDTYNSNPEAFRNSLSYFVKLAGKNNKIAVVGDMLELGEREVEEHKKIAKELKNNNFKKVFGVGKLVKYITNDVYNDPLSVMPNLKKYLKKENYIFIKGSRSIGLDKLVDRL</sequence>
<keyword evidence="1 6" id="KW-0436">Ligase</keyword>
<keyword evidence="3" id="KW-0067">ATP-binding</keyword>
<protein>
    <submittedName>
        <fullName evidence="6">UDP-N-acetylmuramoyl-tripeptide-D-alanyl-D-alanine ligase</fullName>
    </submittedName>
</protein>
<dbReference type="Proteomes" id="UP000034778">
    <property type="component" value="Unassembled WGS sequence"/>
</dbReference>
<reference evidence="6 7" key="1">
    <citation type="journal article" date="2015" name="Nature">
        <title>rRNA introns, odd ribosomes, and small enigmatic genomes across a large radiation of phyla.</title>
        <authorList>
            <person name="Brown C.T."/>
            <person name="Hug L.A."/>
            <person name="Thomas B.C."/>
            <person name="Sharon I."/>
            <person name="Castelle C.J."/>
            <person name="Singh A."/>
            <person name="Wilkins M.J."/>
            <person name="Williams K.H."/>
            <person name="Banfield J.F."/>
        </authorList>
    </citation>
    <scope>NUCLEOTIDE SEQUENCE [LARGE SCALE GENOMIC DNA]</scope>
</reference>
<dbReference type="PATRIC" id="fig|1618566.3.peg.132"/>
<dbReference type="GO" id="GO:0016881">
    <property type="term" value="F:acid-amino acid ligase activity"/>
    <property type="evidence" value="ECO:0007669"/>
    <property type="project" value="InterPro"/>
</dbReference>
<proteinExistence type="predicted"/>
<evidence type="ECO:0000259" key="4">
    <source>
        <dbReference type="Pfam" id="PF02875"/>
    </source>
</evidence>
<dbReference type="InterPro" id="IPR013221">
    <property type="entry name" value="Mur_ligase_cen"/>
</dbReference>
<evidence type="ECO:0000313" key="7">
    <source>
        <dbReference type="Proteomes" id="UP000034778"/>
    </source>
</evidence>
<feature type="domain" description="Mur ligase C-terminal" evidence="4">
    <location>
        <begin position="229"/>
        <end position="309"/>
    </location>
</feature>
<dbReference type="EMBL" id="LBOW01000001">
    <property type="protein sequence ID" value="KKP45537.1"/>
    <property type="molecule type" value="Genomic_DNA"/>
</dbReference>
<name>A0A0G0CQ88_9BACT</name>